<dbReference type="SUPFAM" id="SSF55874">
    <property type="entry name" value="ATPase domain of HSP90 chaperone/DNA topoisomerase II/histidine kinase"/>
    <property type="match status" value="1"/>
</dbReference>
<dbReference type="PRINTS" id="PR00344">
    <property type="entry name" value="BCTRLSENSOR"/>
</dbReference>
<dbReference type="PROSITE" id="PS50005">
    <property type="entry name" value="TPR"/>
    <property type="match status" value="1"/>
</dbReference>
<dbReference type="Proteomes" id="UP001597197">
    <property type="component" value="Unassembled WGS sequence"/>
</dbReference>
<evidence type="ECO:0000256" key="3">
    <source>
        <dbReference type="ARBA" id="ARBA00022553"/>
    </source>
</evidence>
<feature type="transmembrane region" description="Helical" evidence="5">
    <location>
        <begin position="403"/>
        <end position="424"/>
    </location>
</feature>
<keyword evidence="4" id="KW-0802">TPR repeat</keyword>
<dbReference type="Pfam" id="PF13424">
    <property type="entry name" value="TPR_12"/>
    <property type="match status" value="1"/>
</dbReference>
<evidence type="ECO:0000256" key="5">
    <source>
        <dbReference type="SAM" id="Phobius"/>
    </source>
</evidence>
<evidence type="ECO:0000259" key="7">
    <source>
        <dbReference type="PROSITE" id="PS50109"/>
    </source>
</evidence>
<evidence type="ECO:0000256" key="6">
    <source>
        <dbReference type="SAM" id="SignalP"/>
    </source>
</evidence>
<dbReference type="Gene3D" id="3.30.565.10">
    <property type="entry name" value="Histidine kinase-like ATPase, C-terminal domain"/>
    <property type="match status" value="1"/>
</dbReference>
<feature type="repeat" description="TPR" evidence="4">
    <location>
        <begin position="204"/>
        <end position="237"/>
    </location>
</feature>
<keyword evidence="5" id="KW-0472">Membrane</keyword>
<accession>A0ABW4R345</accession>
<evidence type="ECO:0000256" key="1">
    <source>
        <dbReference type="ARBA" id="ARBA00000085"/>
    </source>
</evidence>
<dbReference type="EC" id="2.7.13.3" evidence="2"/>
<comment type="caution">
    <text evidence="8">The sequence shown here is derived from an EMBL/GenBank/DDBJ whole genome shotgun (WGS) entry which is preliminary data.</text>
</comment>
<dbReference type="SUPFAM" id="SSF47384">
    <property type="entry name" value="Homodimeric domain of signal transducing histidine kinase"/>
    <property type="match status" value="1"/>
</dbReference>
<evidence type="ECO:0000256" key="4">
    <source>
        <dbReference type="PROSITE-ProRule" id="PRU00339"/>
    </source>
</evidence>
<feature type="chain" id="PRO_5045890497" description="histidine kinase" evidence="6">
    <location>
        <begin position="23"/>
        <end position="727"/>
    </location>
</feature>
<dbReference type="Pfam" id="PF02518">
    <property type="entry name" value="HATPase_c"/>
    <property type="match status" value="1"/>
</dbReference>
<comment type="catalytic activity">
    <reaction evidence="1">
        <text>ATP + protein L-histidine = ADP + protein N-phospho-L-histidine.</text>
        <dbReference type="EC" id="2.7.13.3"/>
    </reaction>
</comment>
<dbReference type="SMART" id="SM00388">
    <property type="entry name" value="HisKA"/>
    <property type="match status" value="1"/>
</dbReference>
<dbReference type="InterPro" id="IPR036890">
    <property type="entry name" value="HATPase_C_sf"/>
</dbReference>
<keyword evidence="5" id="KW-0812">Transmembrane</keyword>
<keyword evidence="6" id="KW-0732">Signal</keyword>
<organism evidence="8 9">
    <name type="scientific">Hymenobacter bucti</name>
    <dbReference type="NCBI Taxonomy" id="1844114"/>
    <lineage>
        <taxon>Bacteria</taxon>
        <taxon>Pseudomonadati</taxon>
        <taxon>Bacteroidota</taxon>
        <taxon>Cytophagia</taxon>
        <taxon>Cytophagales</taxon>
        <taxon>Hymenobacteraceae</taxon>
        <taxon>Hymenobacter</taxon>
    </lineage>
</organism>
<name>A0ABW4R345_9BACT</name>
<dbReference type="PANTHER" id="PTHR43065">
    <property type="entry name" value="SENSOR HISTIDINE KINASE"/>
    <property type="match status" value="1"/>
</dbReference>
<dbReference type="PROSITE" id="PS50109">
    <property type="entry name" value="HIS_KIN"/>
    <property type="match status" value="1"/>
</dbReference>
<dbReference type="PANTHER" id="PTHR43065:SF42">
    <property type="entry name" value="TWO-COMPONENT SENSOR PPRA"/>
    <property type="match status" value="1"/>
</dbReference>
<dbReference type="InterPro" id="IPR004358">
    <property type="entry name" value="Sig_transdc_His_kin-like_C"/>
</dbReference>
<dbReference type="GO" id="GO:0005524">
    <property type="term" value="F:ATP binding"/>
    <property type="evidence" value="ECO:0007669"/>
    <property type="project" value="UniProtKB-KW"/>
</dbReference>
<dbReference type="InterPro" id="IPR019734">
    <property type="entry name" value="TPR_rpt"/>
</dbReference>
<dbReference type="InterPro" id="IPR011990">
    <property type="entry name" value="TPR-like_helical_dom_sf"/>
</dbReference>
<gene>
    <name evidence="8" type="ORF">ACFSDX_24905</name>
</gene>
<dbReference type="InterPro" id="IPR005467">
    <property type="entry name" value="His_kinase_dom"/>
</dbReference>
<keyword evidence="8" id="KW-0547">Nucleotide-binding</keyword>
<dbReference type="InterPro" id="IPR003594">
    <property type="entry name" value="HATPase_dom"/>
</dbReference>
<dbReference type="CDD" id="cd00082">
    <property type="entry name" value="HisKA"/>
    <property type="match status" value="1"/>
</dbReference>
<keyword evidence="3" id="KW-0597">Phosphoprotein</keyword>
<feature type="signal peptide" evidence="6">
    <location>
        <begin position="1"/>
        <end position="22"/>
    </location>
</feature>
<dbReference type="SMART" id="SM00387">
    <property type="entry name" value="HATPase_c"/>
    <property type="match status" value="1"/>
</dbReference>
<dbReference type="EMBL" id="JBHUFD010000019">
    <property type="protein sequence ID" value="MFD1875695.1"/>
    <property type="molecule type" value="Genomic_DNA"/>
</dbReference>
<feature type="domain" description="Histidine kinase" evidence="7">
    <location>
        <begin position="477"/>
        <end position="718"/>
    </location>
</feature>
<dbReference type="SUPFAM" id="SSF48452">
    <property type="entry name" value="TPR-like"/>
    <property type="match status" value="2"/>
</dbReference>
<keyword evidence="8" id="KW-0067">ATP-binding</keyword>
<keyword evidence="9" id="KW-1185">Reference proteome</keyword>
<sequence length="727" mass="80854">MTYRSRIAGVSFFLVTALPLHAQRPLVDSLQELLQAQAQPDTLRIKRLQALAIALTATDLPQAQALTEQALTRSRHAHYAPGEARALLWLSTLSRRQAKYELARRYAQQAQQLFARLSQRQGQAESYLQLMLAELIQGNFAAALVAAQQGLPLAEQARDQQTKRRLQATLGSIYLNLEDYVAALPTLQAALTNGEQAGDHQVVMSMLNALGTVYTKQKNWPAALRYYSRAQQLATEQHDQVNSTINEINVADVYRLQGNYALAKGHGLHAQARALATQDTYSLPFAELLLAQVYQATGQPDSAIRLAHHSLQLGQQTRSKENMRDASEVLAQAYAARRAFAPAYHYQQVARAYTDTLAGEQTQRQTSALRYGYELDKKQAQIALLTKTRQLQAQQSARQHQQLIGLLVGLGGVGLLAGLLWRNVGLKQRANRRLNEKNQQIAEQRDALDYALLTLQATQGQLIQREKMASLGELTAGIAHEIQNPLNFVNNFSDVSAELVEELQQGRLAPVHEPELEADLLNDLHSNLHKIRAHGQRAATIVQGMLEHSRPSTGKRLPTDPNALCEEYLRLAYHGLRAKDSTVVVTLLTDYDAQSGLVEMEPQGIGRVLLNLLTNAFYAVRQRQQLATSTYIPTVRLSTRRLAQALEIKVYDNGTGMREEIRQKVFHPFFTTKPAGEGTGLGLSLSYDIVTQGHNGTLSVQSEVDYYTEFTLQLPLELSARPAALHR</sequence>
<dbReference type="RefSeq" id="WP_382318646.1">
    <property type="nucleotide sequence ID" value="NZ_JBHUFD010000019.1"/>
</dbReference>
<keyword evidence="5" id="KW-1133">Transmembrane helix</keyword>
<evidence type="ECO:0000256" key="2">
    <source>
        <dbReference type="ARBA" id="ARBA00012438"/>
    </source>
</evidence>
<dbReference type="Gene3D" id="1.25.40.10">
    <property type="entry name" value="Tetratricopeptide repeat domain"/>
    <property type="match status" value="2"/>
</dbReference>
<dbReference type="InterPro" id="IPR036097">
    <property type="entry name" value="HisK_dim/P_sf"/>
</dbReference>
<evidence type="ECO:0000313" key="9">
    <source>
        <dbReference type="Proteomes" id="UP001597197"/>
    </source>
</evidence>
<evidence type="ECO:0000313" key="8">
    <source>
        <dbReference type="EMBL" id="MFD1875695.1"/>
    </source>
</evidence>
<dbReference type="SMART" id="SM00028">
    <property type="entry name" value="TPR"/>
    <property type="match status" value="5"/>
</dbReference>
<dbReference type="InterPro" id="IPR003661">
    <property type="entry name" value="HisK_dim/P_dom"/>
</dbReference>
<protein>
    <recommendedName>
        <fullName evidence="2">histidine kinase</fullName>
        <ecNumber evidence="2">2.7.13.3</ecNumber>
    </recommendedName>
</protein>
<reference evidence="9" key="1">
    <citation type="journal article" date="2019" name="Int. J. Syst. Evol. Microbiol.">
        <title>The Global Catalogue of Microorganisms (GCM) 10K type strain sequencing project: providing services to taxonomists for standard genome sequencing and annotation.</title>
        <authorList>
            <consortium name="The Broad Institute Genomics Platform"/>
            <consortium name="The Broad Institute Genome Sequencing Center for Infectious Disease"/>
            <person name="Wu L."/>
            <person name="Ma J."/>
        </authorList>
    </citation>
    <scope>NUCLEOTIDE SEQUENCE [LARGE SCALE GENOMIC DNA]</scope>
    <source>
        <strain evidence="9">CGMCC 1.15795</strain>
    </source>
</reference>
<proteinExistence type="predicted"/>
<dbReference type="Gene3D" id="1.10.287.130">
    <property type="match status" value="1"/>
</dbReference>